<gene>
    <name evidence="2" type="ORF">ERS852425_01918</name>
</gene>
<protein>
    <recommendedName>
        <fullName evidence="4">Transposase</fullName>
    </recommendedName>
</protein>
<organism evidence="2 3">
    <name type="scientific">Anaerostipes hadrus</name>
    <dbReference type="NCBI Taxonomy" id="649756"/>
    <lineage>
        <taxon>Bacteria</taxon>
        <taxon>Bacillati</taxon>
        <taxon>Bacillota</taxon>
        <taxon>Clostridia</taxon>
        <taxon>Lachnospirales</taxon>
        <taxon>Lachnospiraceae</taxon>
        <taxon>Anaerostipes</taxon>
    </lineage>
</organism>
<evidence type="ECO:0008006" key="4">
    <source>
        <dbReference type="Google" id="ProtNLM"/>
    </source>
</evidence>
<name>A0A173T993_ANAHA</name>
<evidence type="ECO:0000313" key="3">
    <source>
        <dbReference type="Proteomes" id="UP000095598"/>
    </source>
</evidence>
<evidence type="ECO:0000313" key="2">
    <source>
        <dbReference type="EMBL" id="CUM99373.1"/>
    </source>
</evidence>
<evidence type="ECO:0000256" key="1">
    <source>
        <dbReference type="SAM" id="MobiDB-lite"/>
    </source>
</evidence>
<dbReference type="RefSeq" id="WP_055258817.1">
    <property type="nucleotide sequence ID" value="NZ_CYXT01000014.1"/>
</dbReference>
<dbReference type="AlphaFoldDB" id="A0A173T993"/>
<proteinExistence type="predicted"/>
<dbReference type="Proteomes" id="UP000095598">
    <property type="component" value="Unassembled WGS sequence"/>
</dbReference>
<sequence length="498" mass="59035">MATYSLELKLNTKKASDCWYLENYFREVAKISNTVRRFAMRRIERLKRDKNYRDLLAQYIKLIKQDKEKEKETVGKELSVVVWSYGLTKFYLQKSALDLRKNLRYVHSTVYQKICDQVWKGVEKVLYADGKRMHFKKWDDFLSFEGKSNTTGIIYQDGKVYINCTPKRPNGGIILSVKLPNNKNNDHWNYETRCLCDPTKYCRIVRKKFSSGWCYYVQLIQEGIPPQKHVRGTGRIGIDIGTSTVATVSETACHLDVLGDSMETKEKEIRRLQRKMDRSRRATNPQNYKEDGRVKKEKKRWAYSHHYQKMRDQLKTMRRKRTASLKQWQEIYANRLLEEGDEVYVEDMSFKALKKRKKKTEKKENGRYKSKKRFGKSIGNHAPAQFLTIVKQKLDQTGGKYHEVNTRKFKASQYDHVTDTYTRKKLTKRHHWADRDWVQRDLYSAFLLMNSNKSLEHADRDLCLLHYPSFKILHDQCIEEIIASDKHIPASFGFHRAA</sequence>
<reference evidence="2 3" key="1">
    <citation type="submission" date="2015-09" db="EMBL/GenBank/DDBJ databases">
        <authorList>
            <consortium name="Pathogen Informatics"/>
        </authorList>
    </citation>
    <scope>NUCLEOTIDE SEQUENCE [LARGE SCALE GENOMIC DNA]</scope>
    <source>
        <strain evidence="2 3">2789STDY5608868</strain>
    </source>
</reference>
<dbReference type="EMBL" id="CYXT01000014">
    <property type="protein sequence ID" value="CUM99373.1"/>
    <property type="molecule type" value="Genomic_DNA"/>
</dbReference>
<feature type="region of interest" description="Disordered" evidence="1">
    <location>
        <begin position="272"/>
        <end position="295"/>
    </location>
</feature>
<accession>A0A173T993</accession>